<sequence>MNKLTQHLQENINLKEQHFSKRTTTNILNLFNIFKTIKLQPYNVLLSQNTHFGQYFNYIPKTFNNYINNNMKYKTTIKTTIKNKRINIHILQEDTFFQNKQKINQILKLLNFLTTFSSHICSNQLDIYIHLTPFKKTLPHHNAQINQKNINTGFTFACKHNNEIHIYRKEEWFKVLIHECIHAFGLDFSTMDDNTLNSFFKLNINMNLAEAYCETLTIIIQSFFINHKGDFINHFKRVLYNETVFSLTQAAKILNYNNINIQQLINSKTYTNYSEKTPIFSYFIIKSMYLYFINDYLELCIRLDKNIIKNNFDENEVLLFSNLVKKKSIHKKYLKDISYIQTYIKQQRNLNNTLKFSFYG</sequence>
<organism evidence="1">
    <name type="scientific">viral metagenome</name>
    <dbReference type="NCBI Taxonomy" id="1070528"/>
    <lineage>
        <taxon>unclassified sequences</taxon>
        <taxon>metagenomes</taxon>
        <taxon>organismal metagenomes</taxon>
    </lineage>
</organism>
<dbReference type="AlphaFoldDB" id="A0A6C0C0U3"/>
<name>A0A6C0C0U3_9ZZZZ</name>
<proteinExistence type="predicted"/>
<accession>A0A6C0C0U3</accession>
<protein>
    <submittedName>
        <fullName evidence="1">Uncharacterized protein</fullName>
    </submittedName>
</protein>
<dbReference type="EMBL" id="MN739312">
    <property type="protein sequence ID" value="QHS98237.1"/>
    <property type="molecule type" value="Genomic_DNA"/>
</dbReference>
<evidence type="ECO:0000313" key="1">
    <source>
        <dbReference type="EMBL" id="QHS98237.1"/>
    </source>
</evidence>
<reference evidence="1" key="1">
    <citation type="journal article" date="2020" name="Nature">
        <title>Giant virus diversity and host interactions through global metagenomics.</title>
        <authorList>
            <person name="Schulz F."/>
            <person name="Roux S."/>
            <person name="Paez-Espino D."/>
            <person name="Jungbluth S."/>
            <person name="Walsh D.A."/>
            <person name="Denef V.J."/>
            <person name="McMahon K.D."/>
            <person name="Konstantinidis K.T."/>
            <person name="Eloe-Fadrosh E.A."/>
            <person name="Kyrpides N.C."/>
            <person name="Woyke T."/>
        </authorList>
    </citation>
    <scope>NUCLEOTIDE SEQUENCE</scope>
    <source>
        <strain evidence="1">GVMAG-M-3300020182-84</strain>
    </source>
</reference>